<evidence type="ECO:0000256" key="1">
    <source>
        <dbReference type="ARBA" id="ARBA00007806"/>
    </source>
</evidence>
<dbReference type="Pfam" id="PF17137">
    <property type="entry name" value="DUF5110"/>
    <property type="match status" value="1"/>
</dbReference>
<dbReference type="PROSITE" id="PS00129">
    <property type="entry name" value="GLYCOSYL_HYDROL_F31_1"/>
    <property type="match status" value="1"/>
</dbReference>
<evidence type="ECO:0000259" key="5">
    <source>
        <dbReference type="Pfam" id="PF01055"/>
    </source>
</evidence>
<dbReference type="PANTHER" id="PTHR22762">
    <property type="entry name" value="ALPHA-GLUCOSIDASE"/>
    <property type="match status" value="1"/>
</dbReference>
<dbReference type="InterPro" id="IPR048395">
    <property type="entry name" value="Glyco_hydro_31_C"/>
</dbReference>
<feature type="domain" description="DUF5110" evidence="7">
    <location>
        <begin position="657"/>
        <end position="694"/>
    </location>
</feature>
<comment type="similarity">
    <text evidence="1 4">Belongs to the glycosyl hydrolase 31 family.</text>
</comment>
<dbReference type="Gene3D" id="2.60.40.1180">
    <property type="entry name" value="Golgi alpha-mannosidase II"/>
    <property type="match status" value="2"/>
</dbReference>
<dbReference type="SUPFAM" id="SSF74650">
    <property type="entry name" value="Galactose mutarotase-like"/>
    <property type="match status" value="1"/>
</dbReference>
<dbReference type="GO" id="GO:0004553">
    <property type="term" value="F:hydrolase activity, hydrolyzing O-glycosyl compounds"/>
    <property type="evidence" value="ECO:0007669"/>
    <property type="project" value="InterPro"/>
</dbReference>
<dbReference type="InterPro" id="IPR013780">
    <property type="entry name" value="Glyco_hydro_b"/>
</dbReference>
<dbReference type="CDD" id="cd14752">
    <property type="entry name" value="GH31_N"/>
    <property type="match status" value="1"/>
</dbReference>
<dbReference type="InterPro" id="IPR000322">
    <property type="entry name" value="Glyco_hydro_31_TIM"/>
</dbReference>
<gene>
    <name evidence="9" type="ORF">IAC58_05080</name>
</gene>
<feature type="domain" description="Glycoside hydrolase family 31 N-terminal" evidence="6">
    <location>
        <begin position="20"/>
        <end position="182"/>
    </location>
</feature>
<dbReference type="GO" id="GO:0005975">
    <property type="term" value="P:carbohydrate metabolic process"/>
    <property type="evidence" value="ECO:0007669"/>
    <property type="project" value="InterPro"/>
</dbReference>
<sequence>MEYKAKKNLIEVKNENSSLFIEVINKGLLRIYKKKNNTDLIELNDSPRRALFKVEETNDFIEFNIGDYKLIIDKELNFKLFKKEKYLTTFNFNHPFDDVEKRLYYQVNIKIDDKKDYVFGLGDKMSYLDKKGYFFASYNTDDPSHQDELFPSLYKSINYLLFSIDKSFFGLYFPSTYRYTYDIAKTNLDTVKVNNFNAQQDFFLILGKDVKEVTQNYSDLVGHPYMVRMKMLGYSQCRWSYENEEMVKDVFNKFKEYKLPLDYIHLDIHYMDGYRDFTIDKTRFKDMKKLTDTLKKEDVEVIAINDAAIKLDTNFDLYNMLEKNGLFSKLNDKTYINTVWPGESAFPNYADPKCQKLISEYAYKFIKENGISGLWCDMNEPASFNGPLPKDVDHSFNSRKLDHEEEHNVYGEHMVKSFVSVFTKDNIRPYIFTRAGLSTTPKYAFAWNGDNFSLWHHLRYSLTQNLSQSISNFMFNGVDIGGFGGDTTKELLIRWIEANLFMPFIRNHSSLNTKNQEPYAFDEEALNIYKKFLDVRYKFIPYLYNLVYEMNKKGSPIIRPMFYNYEDDDIAYTINDQYMVGIDLLIAPILNKDERFRQVYLPKGEWVNYFTNEKIKGGKFVVLHENLAESGYFIRNNTIIPMFENLLHIEKEKIDTLVLHIYGKKGKVKIYEDDGKSMDYLKDIYNIYEAKFDNEVLNFKFIYQNYHSPFKTLKVIYENKTYTFEFKEYTNLSIKGDNL</sequence>
<evidence type="ECO:0000259" key="8">
    <source>
        <dbReference type="Pfam" id="PF21365"/>
    </source>
</evidence>
<dbReference type="SUPFAM" id="SSF51011">
    <property type="entry name" value="Glycosyl hydrolase domain"/>
    <property type="match status" value="1"/>
</dbReference>
<evidence type="ECO:0000259" key="6">
    <source>
        <dbReference type="Pfam" id="PF13802"/>
    </source>
</evidence>
<feature type="domain" description="Glycosyl hydrolase family 31 C-terminal" evidence="8">
    <location>
        <begin position="554"/>
        <end position="640"/>
    </location>
</feature>
<feature type="domain" description="Glycoside hydrolase family 31 TIM barrel" evidence="5">
    <location>
        <begin position="224"/>
        <end position="546"/>
    </location>
</feature>
<dbReference type="Pfam" id="PF13802">
    <property type="entry name" value="Gal_mutarotas_2"/>
    <property type="match status" value="1"/>
</dbReference>
<comment type="caution">
    <text evidence="9">The sequence shown here is derived from an EMBL/GenBank/DDBJ whole genome shotgun (WGS) entry which is preliminary data.</text>
</comment>
<protein>
    <submittedName>
        <fullName evidence="9">DUF5110 domain-containing protein</fullName>
    </submittedName>
</protein>
<dbReference type="Gene3D" id="2.60.40.1760">
    <property type="entry name" value="glycosyl hydrolase (family 31)"/>
    <property type="match status" value="1"/>
</dbReference>
<evidence type="ECO:0000256" key="4">
    <source>
        <dbReference type="RuleBase" id="RU361185"/>
    </source>
</evidence>
<reference evidence="9" key="2">
    <citation type="journal article" date="2021" name="PeerJ">
        <title>Extensive microbial diversity within the chicken gut microbiome revealed by metagenomics and culture.</title>
        <authorList>
            <person name="Gilroy R."/>
            <person name="Ravi A."/>
            <person name="Getino M."/>
            <person name="Pursley I."/>
            <person name="Horton D.L."/>
            <person name="Alikhan N.F."/>
            <person name="Baker D."/>
            <person name="Gharbi K."/>
            <person name="Hall N."/>
            <person name="Watson M."/>
            <person name="Adriaenssens E.M."/>
            <person name="Foster-Nyarko E."/>
            <person name="Jarju S."/>
            <person name="Secka A."/>
            <person name="Antonio M."/>
            <person name="Oren A."/>
            <person name="Chaudhuri R.R."/>
            <person name="La Ragione R."/>
            <person name="Hildebrand F."/>
            <person name="Pallen M.J."/>
        </authorList>
    </citation>
    <scope>NUCLEOTIDE SEQUENCE</scope>
    <source>
        <strain evidence="9">11159</strain>
    </source>
</reference>
<evidence type="ECO:0000256" key="2">
    <source>
        <dbReference type="ARBA" id="ARBA00022801"/>
    </source>
</evidence>
<organism evidence="9 10">
    <name type="scientific">Candidatus Onthovivens merdipullorum</name>
    <dbReference type="NCBI Taxonomy" id="2840889"/>
    <lineage>
        <taxon>Bacteria</taxon>
        <taxon>Bacillati</taxon>
        <taxon>Bacillota</taxon>
        <taxon>Bacilli</taxon>
        <taxon>Bacillales</taxon>
        <taxon>Candidatus Onthovivens</taxon>
    </lineage>
</organism>
<keyword evidence="3 4" id="KW-0326">Glycosidase</keyword>
<evidence type="ECO:0000313" key="9">
    <source>
        <dbReference type="EMBL" id="MBO8427895.1"/>
    </source>
</evidence>
<evidence type="ECO:0000313" key="10">
    <source>
        <dbReference type="Proteomes" id="UP000823613"/>
    </source>
</evidence>
<keyword evidence="2 4" id="KW-0378">Hydrolase</keyword>
<accession>A0A9D9GUN4</accession>
<dbReference type="Pfam" id="PF01055">
    <property type="entry name" value="Glyco_hydro_31_2nd"/>
    <property type="match status" value="1"/>
</dbReference>
<dbReference type="InterPro" id="IPR030458">
    <property type="entry name" value="Glyco_hydro_31_AS"/>
</dbReference>
<proteinExistence type="inferred from homology"/>
<dbReference type="PANTHER" id="PTHR22762:SF120">
    <property type="entry name" value="HETEROGLYCAN GLUCOSIDASE 1"/>
    <property type="match status" value="1"/>
</dbReference>
<evidence type="ECO:0000256" key="3">
    <source>
        <dbReference type="ARBA" id="ARBA00023295"/>
    </source>
</evidence>
<reference evidence="9" key="1">
    <citation type="submission" date="2020-10" db="EMBL/GenBank/DDBJ databases">
        <authorList>
            <person name="Gilroy R."/>
        </authorList>
    </citation>
    <scope>NUCLEOTIDE SEQUENCE</scope>
    <source>
        <strain evidence="9">11159</strain>
    </source>
</reference>
<dbReference type="InterPro" id="IPR033403">
    <property type="entry name" value="DUF5110"/>
</dbReference>
<dbReference type="SUPFAM" id="SSF51445">
    <property type="entry name" value="(Trans)glycosidases"/>
    <property type="match status" value="1"/>
</dbReference>
<dbReference type="Pfam" id="PF21365">
    <property type="entry name" value="Glyco_hydro_31_3rd"/>
    <property type="match status" value="1"/>
</dbReference>
<dbReference type="AlphaFoldDB" id="A0A9D9GUN4"/>
<dbReference type="Gene3D" id="3.20.20.80">
    <property type="entry name" value="Glycosidases"/>
    <property type="match status" value="2"/>
</dbReference>
<dbReference type="InterPro" id="IPR011013">
    <property type="entry name" value="Gal_mutarotase_sf_dom"/>
</dbReference>
<dbReference type="InterPro" id="IPR025887">
    <property type="entry name" value="Glyco_hydro_31_N_dom"/>
</dbReference>
<dbReference type="GO" id="GO:0030246">
    <property type="term" value="F:carbohydrate binding"/>
    <property type="evidence" value="ECO:0007669"/>
    <property type="project" value="InterPro"/>
</dbReference>
<dbReference type="InterPro" id="IPR017853">
    <property type="entry name" value="GH"/>
</dbReference>
<name>A0A9D9GUN4_9BACL</name>
<evidence type="ECO:0000259" key="7">
    <source>
        <dbReference type="Pfam" id="PF17137"/>
    </source>
</evidence>
<dbReference type="EMBL" id="JADIMY010000100">
    <property type="protein sequence ID" value="MBO8427895.1"/>
    <property type="molecule type" value="Genomic_DNA"/>
</dbReference>
<dbReference type="Proteomes" id="UP000823613">
    <property type="component" value="Unassembled WGS sequence"/>
</dbReference>